<dbReference type="InterPro" id="IPR050367">
    <property type="entry name" value="APC_superfamily"/>
</dbReference>
<feature type="transmembrane region" description="Helical" evidence="7">
    <location>
        <begin position="143"/>
        <end position="166"/>
    </location>
</feature>
<organism evidence="8 9">
    <name type="scientific">Vibrio hippocampi</name>
    <dbReference type="NCBI Taxonomy" id="654686"/>
    <lineage>
        <taxon>Bacteria</taxon>
        <taxon>Pseudomonadati</taxon>
        <taxon>Pseudomonadota</taxon>
        <taxon>Gammaproteobacteria</taxon>
        <taxon>Vibrionales</taxon>
        <taxon>Vibrionaceae</taxon>
        <taxon>Vibrio</taxon>
    </lineage>
</organism>
<feature type="transmembrane region" description="Helical" evidence="7">
    <location>
        <begin position="116"/>
        <end position="136"/>
    </location>
</feature>
<dbReference type="EMBL" id="CAKLCM010000003">
    <property type="protein sequence ID" value="CAH0530422.1"/>
    <property type="molecule type" value="Genomic_DNA"/>
</dbReference>
<evidence type="ECO:0000256" key="6">
    <source>
        <dbReference type="ARBA" id="ARBA00023136"/>
    </source>
</evidence>
<dbReference type="PANTHER" id="PTHR42770:SF15">
    <property type="entry name" value="GLUTAMATE_GAMMA-AMINOBUTYRATE ANTIPORTER-RELATED"/>
    <property type="match status" value="1"/>
</dbReference>
<dbReference type="InterPro" id="IPR002293">
    <property type="entry name" value="AA/rel_permease1"/>
</dbReference>
<evidence type="ECO:0000256" key="2">
    <source>
        <dbReference type="ARBA" id="ARBA00022448"/>
    </source>
</evidence>
<dbReference type="PIRSF" id="PIRSF006060">
    <property type="entry name" value="AA_transporter"/>
    <property type="match status" value="1"/>
</dbReference>
<protein>
    <submittedName>
        <fullName evidence="8">Glutamate/gamma-aminobutyrate antiporter</fullName>
    </submittedName>
</protein>
<comment type="caution">
    <text evidence="8">The sequence shown here is derived from an EMBL/GenBank/DDBJ whole genome shotgun (WGS) entry which is preliminary data.</text>
</comment>
<keyword evidence="5 7" id="KW-1133">Transmembrane helix</keyword>
<feature type="transmembrane region" description="Helical" evidence="7">
    <location>
        <begin position="324"/>
        <end position="345"/>
    </location>
</feature>
<evidence type="ECO:0000313" key="9">
    <source>
        <dbReference type="Proteomes" id="UP000838160"/>
    </source>
</evidence>
<feature type="transmembrane region" description="Helical" evidence="7">
    <location>
        <begin position="269"/>
        <end position="290"/>
    </location>
</feature>
<comment type="subcellular location">
    <subcellularLocation>
        <location evidence="1">Cell membrane</location>
        <topology evidence="1">Multi-pass membrane protein</topology>
    </subcellularLocation>
</comment>
<dbReference type="PANTHER" id="PTHR42770">
    <property type="entry name" value="AMINO ACID TRANSPORTER-RELATED"/>
    <property type="match status" value="1"/>
</dbReference>
<keyword evidence="2" id="KW-0813">Transport</keyword>
<keyword evidence="4 7" id="KW-0812">Transmembrane</keyword>
<keyword evidence="6 7" id="KW-0472">Membrane</keyword>
<keyword evidence="3" id="KW-1003">Cell membrane</keyword>
<feature type="transmembrane region" description="Helical" evidence="7">
    <location>
        <begin position="190"/>
        <end position="210"/>
    </location>
</feature>
<feature type="transmembrane region" description="Helical" evidence="7">
    <location>
        <begin position="351"/>
        <end position="375"/>
    </location>
</feature>
<evidence type="ECO:0000256" key="5">
    <source>
        <dbReference type="ARBA" id="ARBA00022989"/>
    </source>
</evidence>
<feature type="transmembrane region" description="Helical" evidence="7">
    <location>
        <begin position="39"/>
        <end position="64"/>
    </location>
</feature>
<proteinExistence type="predicted"/>
<accession>A0ABN8DNC9</accession>
<feature type="transmembrane region" description="Helical" evidence="7">
    <location>
        <begin position="85"/>
        <end position="110"/>
    </location>
</feature>
<dbReference type="RefSeq" id="WP_237486989.1">
    <property type="nucleotide sequence ID" value="NZ_CAKLCM010000003.1"/>
</dbReference>
<dbReference type="Pfam" id="PF13520">
    <property type="entry name" value="AA_permease_2"/>
    <property type="match status" value="1"/>
</dbReference>
<evidence type="ECO:0000256" key="4">
    <source>
        <dbReference type="ARBA" id="ARBA00022692"/>
    </source>
</evidence>
<evidence type="ECO:0000256" key="1">
    <source>
        <dbReference type="ARBA" id="ARBA00004651"/>
    </source>
</evidence>
<feature type="transmembrane region" description="Helical" evidence="7">
    <location>
        <begin position="429"/>
        <end position="448"/>
    </location>
</feature>
<name>A0ABN8DNC9_9VIBR</name>
<dbReference type="Proteomes" id="UP000838160">
    <property type="component" value="Unassembled WGS sequence"/>
</dbReference>
<evidence type="ECO:0000313" key="8">
    <source>
        <dbReference type="EMBL" id="CAH0530422.1"/>
    </source>
</evidence>
<dbReference type="Gene3D" id="1.20.1740.10">
    <property type="entry name" value="Amino acid/polyamine transporter I"/>
    <property type="match status" value="1"/>
</dbReference>
<evidence type="ECO:0000256" key="7">
    <source>
        <dbReference type="SAM" id="Phobius"/>
    </source>
</evidence>
<reference evidence="8" key="1">
    <citation type="submission" date="2021-12" db="EMBL/GenBank/DDBJ databases">
        <authorList>
            <person name="Rodrigo-Torres L."/>
            <person name="Arahal R. D."/>
            <person name="Lucena T."/>
        </authorList>
    </citation>
    <scope>NUCLEOTIDE SEQUENCE</scope>
    <source>
        <strain evidence="8">CECT 8226</strain>
    </source>
</reference>
<feature type="transmembrane region" description="Helical" evidence="7">
    <location>
        <begin position="222"/>
        <end position="246"/>
    </location>
</feature>
<gene>
    <name evidence="8" type="primary">gadC_3</name>
    <name evidence="8" type="ORF">VHP8226_04059</name>
</gene>
<keyword evidence="9" id="KW-1185">Reference proteome</keyword>
<sequence length="464" mass="50282">MENKQKLGLFSVVAFMLSGLLGIDALAPAAGIGPSVFGWWLLVIGLFVVPYALIVCELSAAYPGTSIYEWVLRGMGKRNAARVSWYYWINVPFWMPSIFLICGGMLAELFWPEMSTWGICSIAIVMVWATIFVANASLDFGKIINAIGSFSKVAILLAFVIGGYLLTQDQPLIVNEINLDTMTPSMEDTFTYAPTLIYMFLGVEIIACMGPNIQRPERNIPLGIFISLAIIIVLYGLAAFAMLIAIPEDQLSLVAGLVQTLKILYGDSAFGQFVTIALSLLATLGLFTYLTPWVMAVSRAAAEAANDNEMPAIFAKTNKAGAPYGANMLTGIIATIALVLLGMVSGSADDLFWALFSFANVLCFVAYIFFFVSFLRLRQKEPEIVRPFKIPGGTPIAALMALIPAAILAISGLLFVFPDILSGVIDWDYSSPTVYALVIALLVIEVSISKLQSNQKFKLASSNG</sequence>
<feature type="transmembrane region" description="Helical" evidence="7">
    <location>
        <begin position="396"/>
        <end position="417"/>
    </location>
</feature>
<evidence type="ECO:0000256" key="3">
    <source>
        <dbReference type="ARBA" id="ARBA00022475"/>
    </source>
</evidence>